<evidence type="ECO:0000256" key="2">
    <source>
        <dbReference type="ARBA" id="ARBA00022963"/>
    </source>
</evidence>
<dbReference type="EMBL" id="JBEPLJ010000016">
    <property type="protein sequence ID" value="MET3587769.1"/>
    <property type="molecule type" value="Genomic_DNA"/>
</dbReference>
<evidence type="ECO:0000256" key="4">
    <source>
        <dbReference type="PROSITE-ProRule" id="PRU01161"/>
    </source>
</evidence>
<dbReference type="SUPFAM" id="SSF52151">
    <property type="entry name" value="FabD/lysophospholipase-like"/>
    <property type="match status" value="1"/>
</dbReference>
<evidence type="ECO:0000256" key="3">
    <source>
        <dbReference type="ARBA" id="ARBA00023098"/>
    </source>
</evidence>
<comment type="caution">
    <text evidence="6">The sequence shown here is derived from an EMBL/GenBank/DDBJ whole genome shotgun (WGS) entry which is preliminary data.</text>
</comment>
<keyword evidence="7" id="KW-1185">Reference proteome</keyword>
<name>A0ABV2HBC8_9HYPH</name>
<gene>
    <name evidence="6" type="ORF">ABID21_003900</name>
</gene>
<evidence type="ECO:0000313" key="6">
    <source>
        <dbReference type="EMBL" id="MET3587769.1"/>
    </source>
</evidence>
<feature type="active site" description="Proton acceptor" evidence="4">
    <location>
        <position position="201"/>
    </location>
</feature>
<sequence length="342" mass="36454">MIEGEREIWLCLSGGNALGAYHAGAYESLAAAGVTPTRIAGASIGAIVGALIAGNAPENRVGRLRQFWDRAAQQQTVLPLFSFLTPRMGEWLSLLQTIAYGRTGLFRRILPNLLPLLPGTHSPPYLFDTSPLRKTLSDLIDFGRLSNGPVRLLASAVDMETGEDVTFDSHAGGIEVDHLLASAAFPIAFPPVRIGERIYVDAGVSANLPIEPLCEGSSPKDVLCVALDLVTAHGKAPRSLDDAVGRAHDLIFASQSRHALQRVMRSKTSASSGGITIVYLSYDGSGQEIGGKSLEFSTHSIRRRWAAGKADMQKALASLADLPTSPGCSIHHLRGGSLQLRD</sequence>
<keyword evidence="2 4" id="KW-0442">Lipid degradation</keyword>
<accession>A0ABV2HBC8</accession>
<reference evidence="6 7" key="1">
    <citation type="submission" date="2024-06" db="EMBL/GenBank/DDBJ databases">
        <title>Genomic Encyclopedia of Type Strains, Phase IV (KMG-IV): sequencing the most valuable type-strain genomes for metagenomic binning, comparative biology and taxonomic classification.</title>
        <authorList>
            <person name="Goeker M."/>
        </authorList>
    </citation>
    <scope>NUCLEOTIDE SEQUENCE [LARGE SCALE GENOMIC DNA]</scope>
    <source>
        <strain evidence="6 7">DSM 105042</strain>
    </source>
</reference>
<dbReference type="InterPro" id="IPR016035">
    <property type="entry name" value="Acyl_Trfase/lysoPLipase"/>
</dbReference>
<dbReference type="InterPro" id="IPR021095">
    <property type="entry name" value="DUF3734"/>
</dbReference>
<organism evidence="6 7">
    <name type="scientific">Pseudorhizobium tarimense</name>
    <dbReference type="NCBI Taxonomy" id="1079109"/>
    <lineage>
        <taxon>Bacteria</taxon>
        <taxon>Pseudomonadati</taxon>
        <taxon>Pseudomonadota</taxon>
        <taxon>Alphaproteobacteria</taxon>
        <taxon>Hyphomicrobiales</taxon>
        <taxon>Rhizobiaceae</taxon>
        <taxon>Rhizobium/Agrobacterium group</taxon>
        <taxon>Pseudorhizobium</taxon>
    </lineage>
</organism>
<feature type="short sequence motif" description="GXSXG" evidence="4">
    <location>
        <begin position="41"/>
        <end position="45"/>
    </location>
</feature>
<dbReference type="InterPro" id="IPR002641">
    <property type="entry name" value="PNPLA_dom"/>
</dbReference>
<dbReference type="PROSITE" id="PS51635">
    <property type="entry name" value="PNPLA"/>
    <property type="match status" value="1"/>
</dbReference>
<evidence type="ECO:0000313" key="7">
    <source>
        <dbReference type="Proteomes" id="UP001549031"/>
    </source>
</evidence>
<dbReference type="PANTHER" id="PTHR14226">
    <property type="entry name" value="NEUROPATHY TARGET ESTERASE/SWISS CHEESE D.MELANOGASTER"/>
    <property type="match status" value="1"/>
</dbReference>
<dbReference type="Pfam" id="PF01734">
    <property type="entry name" value="Patatin"/>
    <property type="match status" value="1"/>
</dbReference>
<feature type="active site" description="Nucleophile" evidence="4">
    <location>
        <position position="43"/>
    </location>
</feature>
<evidence type="ECO:0000256" key="1">
    <source>
        <dbReference type="ARBA" id="ARBA00022801"/>
    </source>
</evidence>
<dbReference type="Gene3D" id="3.40.1090.10">
    <property type="entry name" value="Cytosolic phospholipase A2 catalytic domain"/>
    <property type="match status" value="2"/>
</dbReference>
<comment type="caution">
    <text evidence="4">Lacks conserved residue(s) required for the propagation of feature annotation.</text>
</comment>
<dbReference type="Pfam" id="PF12536">
    <property type="entry name" value="DUF3734"/>
    <property type="match status" value="1"/>
</dbReference>
<dbReference type="Proteomes" id="UP001549031">
    <property type="component" value="Unassembled WGS sequence"/>
</dbReference>
<evidence type="ECO:0000259" key="5">
    <source>
        <dbReference type="PROSITE" id="PS51635"/>
    </source>
</evidence>
<feature type="domain" description="PNPLA" evidence="5">
    <location>
        <begin position="10"/>
        <end position="214"/>
    </location>
</feature>
<keyword evidence="1 4" id="KW-0378">Hydrolase</keyword>
<keyword evidence="3 4" id="KW-0443">Lipid metabolism</keyword>
<proteinExistence type="predicted"/>
<dbReference type="RefSeq" id="WP_247245394.1">
    <property type="nucleotide sequence ID" value="NZ_JALJRA010000015.1"/>
</dbReference>
<dbReference type="PANTHER" id="PTHR14226:SF57">
    <property type="entry name" value="BLR7027 PROTEIN"/>
    <property type="match status" value="1"/>
</dbReference>
<dbReference type="InterPro" id="IPR050301">
    <property type="entry name" value="NTE"/>
</dbReference>
<protein>
    <submittedName>
        <fullName evidence="6">NTE family protein</fullName>
    </submittedName>
</protein>